<evidence type="ECO:0000313" key="5">
    <source>
        <dbReference type="RefSeq" id="XP_013379794.1"/>
    </source>
</evidence>
<dbReference type="InterPro" id="IPR017245">
    <property type="entry name" value="BLOC-1_complex_su-3"/>
</dbReference>
<dbReference type="OrthoDB" id="5984572at2759"/>
<organism evidence="4 5">
    <name type="scientific">Lingula anatina</name>
    <name type="common">Brachiopod</name>
    <name type="synonym">Lingula unguis</name>
    <dbReference type="NCBI Taxonomy" id="7574"/>
    <lineage>
        <taxon>Eukaryota</taxon>
        <taxon>Metazoa</taxon>
        <taxon>Spiralia</taxon>
        <taxon>Lophotrochozoa</taxon>
        <taxon>Brachiopoda</taxon>
        <taxon>Linguliformea</taxon>
        <taxon>Lingulata</taxon>
        <taxon>Lingulida</taxon>
        <taxon>Linguloidea</taxon>
        <taxon>Lingulidae</taxon>
        <taxon>Lingula</taxon>
    </lineage>
</organism>
<dbReference type="Proteomes" id="UP000085678">
    <property type="component" value="Unplaced"/>
</dbReference>
<dbReference type="InParanoid" id="A0A1S3H3S9"/>
<feature type="region of interest" description="Disordered" evidence="3">
    <location>
        <begin position="1"/>
        <end position="80"/>
    </location>
</feature>
<protein>
    <recommendedName>
        <fullName evidence="2">Biogenesis of lysosome-related organelles complex 1 subunit 3</fullName>
    </recommendedName>
</protein>
<feature type="compositionally biased region" description="Acidic residues" evidence="3">
    <location>
        <begin position="16"/>
        <end position="25"/>
    </location>
</feature>
<accession>A0A1S3H3S9</accession>
<feature type="compositionally biased region" description="Polar residues" evidence="3">
    <location>
        <begin position="1"/>
        <end position="11"/>
    </location>
</feature>
<dbReference type="AlphaFoldDB" id="A0A1S3H3S9"/>
<evidence type="ECO:0000256" key="2">
    <source>
        <dbReference type="ARBA" id="ARBA00019581"/>
    </source>
</evidence>
<evidence type="ECO:0000256" key="3">
    <source>
        <dbReference type="SAM" id="MobiDB-lite"/>
    </source>
</evidence>
<reference evidence="5" key="1">
    <citation type="submission" date="2025-08" db="UniProtKB">
        <authorList>
            <consortium name="RefSeq"/>
        </authorList>
    </citation>
    <scope>IDENTIFICATION</scope>
    <source>
        <tissue evidence="5">Gonads</tissue>
    </source>
</reference>
<keyword evidence="4" id="KW-1185">Reference proteome</keyword>
<evidence type="ECO:0000256" key="1">
    <source>
        <dbReference type="ARBA" id="ARBA00008942"/>
    </source>
</evidence>
<dbReference type="PANTHER" id="PTHR31974:SF2">
    <property type="entry name" value="BIOGENESIS OF LYSOSOME-RELATED ORGANELLES COMPLEX 1 SUBUNIT 3"/>
    <property type="match status" value="1"/>
</dbReference>
<dbReference type="STRING" id="7574.A0A1S3H3S9"/>
<dbReference type="RefSeq" id="XP_013379794.1">
    <property type="nucleotide sequence ID" value="XM_013524340.1"/>
</dbReference>
<comment type="similarity">
    <text evidence="1">Belongs to the BLOC1S3 family.</text>
</comment>
<gene>
    <name evidence="5" type="primary">LOC106151215</name>
</gene>
<dbReference type="GeneID" id="106151215"/>
<name>A0A1S3H3S9_LINAN</name>
<dbReference type="PANTHER" id="PTHR31974">
    <property type="entry name" value="BIOGENESIS OF LYSOSOME-RELATED ORGANELLES COMPLEX 1 SUBUNIT 3"/>
    <property type="match status" value="1"/>
</dbReference>
<dbReference type="GO" id="GO:0031083">
    <property type="term" value="C:BLOC-1 complex"/>
    <property type="evidence" value="ECO:0007669"/>
    <property type="project" value="TreeGrafter"/>
</dbReference>
<feature type="compositionally biased region" description="Acidic residues" evidence="3">
    <location>
        <begin position="43"/>
        <end position="52"/>
    </location>
</feature>
<proteinExistence type="inferred from homology"/>
<evidence type="ECO:0000313" key="4">
    <source>
        <dbReference type="Proteomes" id="UP000085678"/>
    </source>
</evidence>
<dbReference type="Pfam" id="PF15753">
    <property type="entry name" value="BLOC1S3"/>
    <property type="match status" value="1"/>
</dbReference>
<sequence>MDQQSKFQTVVQGEASESDEDEEVENIMSSKHVRGVVVSGEASESEEEETDNEFTNHQDLVPLNVDTSKSGDSLHGPITPKTRLIEKEELKYDTLLHKKLRERNVSLRRSLVDTVHQVYVGGSKELKNTTLQLVKSQNAIQDVSHNLRLLTNDLFNLEDKIDIVLSCTLLPDINISPEVVTPIGRQ</sequence>
<dbReference type="KEGG" id="lak:106151215"/>